<dbReference type="SUPFAM" id="SSF56601">
    <property type="entry name" value="beta-lactamase/transpeptidase-like"/>
    <property type="match status" value="1"/>
</dbReference>
<keyword evidence="4" id="KW-0472">Membrane</keyword>
<dbReference type="GO" id="GO:0006508">
    <property type="term" value="P:proteolysis"/>
    <property type="evidence" value="ECO:0007669"/>
    <property type="project" value="InterPro"/>
</dbReference>
<dbReference type="GO" id="GO:0004185">
    <property type="term" value="F:serine-type carboxypeptidase activity"/>
    <property type="evidence" value="ECO:0007669"/>
    <property type="project" value="InterPro"/>
</dbReference>
<gene>
    <name evidence="5" type="ORF">Psuf_029830</name>
</gene>
<evidence type="ECO:0000313" key="6">
    <source>
        <dbReference type="Proteomes" id="UP000503011"/>
    </source>
</evidence>
<evidence type="ECO:0000256" key="2">
    <source>
        <dbReference type="ARBA" id="ARBA00022801"/>
    </source>
</evidence>
<keyword evidence="6" id="KW-1185">Reference proteome</keyword>
<protein>
    <recommendedName>
        <fullName evidence="7">D-alanyl-D-alanine carboxypeptidase</fullName>
    </recommendedName>
</protein>
<reference evidence="5 6" key="2">
    <citation type="submission" date="2020-03" db="EMBL/GenBank/DDBJ databases">
        <authorList>
            <person name="Ichikawa N."/>
            <person name="Kimura A."/>
            <person name="Kitahashi Y."/>
            <person name="Uohara A."/>
        </authorList>
    </citation>
    <scope>NUCLEOTIDE SEQUENCE [LARGE SCALE GENOMIC DNA]</scope>
    <source>
        <strain evidence="5 6">NBRC 105367</strain>
    </source>
</reference>
<reference evidence="5 6" key="1">
    <citation type="submission" date="2020-03" db="EMBL/GenBank/DDBJ databases">
        <title>Whole genome shotgun sequence of Phytohabitans suffuscus NBRC 105367.</title>
        <authorList>
            <person name="Komaki H."/>
            <person name="Tamura T."/>
        </authorList>
    </citation>
    <scope>NUCLEOTIDE SEQUENCE [LARGE SCALE GENOMIC DNA]</scope>
    <source>
        <strain evidence="5 6">NBRC 105367</strain>
    </source>
</reference>
<sequence length="557" mass="55530">MGRQDSQHGPGEETVRLPVTPPEQTQTIRLPSFFPPPAALHKPRPGLPAPAPPARGPAPQPPERGRRRGLAVFIVVVLLLAGLVAGAAIVRPGPVEGWLSGDAGQPTPSQAGPETPEPPPAPVLVASATDAPRPTAAGLKAALDPVVASAGLGGNVNISVVDVATGEALYSRGPEVATVPASTTKLVTAAAVLAARGPAYRIATRVVAGAKPGEVVIIGGGDVTLSAGATGTYPGAARLDQLAKQVKTALGGTAPTRVIVDSTLFPGPAFEPSWDPDVPTGGFGAATTALMTNGARINPKITHGYAERYPQPDLAAGQAFARALGLKSSAVSRGKAPAAEPAADPTAAPSAEATPAGGGSAPAPGTELGKVESPPILRLVEIMLVDSDNVVAESLARQVALARNQPASYAGGAAATKEVLADLGLPVAEITLSDGSGLSRKNRLTPTVLTDVLRLAADGSHPELAGLMAGLPVAAWSGTLRERYRSTAAGGKAGAGVVRAKTGTLGGVNAISGVVTTADGRLLAFAVLADKVPVGKDRAEAGLDKITTTLAGCGCGE</sequence>
<feature type="region of interest" description="Disordered" evidence="3">
    <location>
        <begin position="99"/>
        <end position="126"/>
    </location>
</feature>
<proteinExistence type="inferred from homology"/>
<feature type="region of interest" description="Disordered" evidence="3">
    <location>
        <begin position="335"/>
        <end position="369"/>
    </location>
</feature>
<keyword evidence="4" id="KW-1133">Transmembrane helix</keyword>
<organism evidence="5 6">
    <name type="scientific">Phytohabitans suffuscus</name>
    <dbReference type="NCBI Taxonomy" id="624315"/>
    <lineage>
        <taxon>Bacteria</taxon>
        <taxon>Bacillati</taxon>
        <taxon>Actinomycetota</taxon>
        <taxon>Actinomycetes</taxon>
        <taxon>Micromonosporales</taxon>
        <taxon>Micromonosporaceae</taxon>
    </lineage>
</organism>
<dbReference type="PANTHER" id="PTHR30023">
    <property type="entry name" value="D-ALANYL-D-ALANINE CARBOXYPEPTIDASE"/>
    <property type="match status" value="1"/>
</dbReference>
<dbReference type="PRINTS" id="PR00922">
    <property type="entry name" value="DADACBPTASE3"/>
</dbReference>
<evidence type="ECO:0000313" key="5">
    <source>
        <dbReference type="EMBL" id="BCB85670.1"/>
    </source>
</evidence>
<comment type="similarity">
    <text evidence="1">Belongs to the peptidase S13 family.</text>
</comment>
<dbReference type="Gene3D" id="3.40.710.10">
    <property type="entry name" value="DD-peptidase/beta-lactamase superfamily"/>
    <property type="match status" value="2"/>
</dbReference>
<evidence type="ECO:0008006" key="7">
    <source>
        <dbReference type="Google" id="ProtNLM"/>
    </source>
</evidence>
<evidence type="ECO:0000256" key="1">
    <source>
        <dbReference type="ARBA" id="ARBA00006096"/>
    </source>
</evidence>
<dbReference type="KEGG" id="psuu:Psuf_029830"/>
<dbReference type="PANTHER" id="PTHR30023:SF0">
    <property type="entry name" value="PENICILLIN-SENSITIVE CARBOXYPEPTIDASE A"/>
    <property type="match status" value="1"/>
</dbReference>
<accession>A0A6F8YHV6</accession>
<keyword evidence="4" id="KW-0812">Transmembrane</keyword>
<dbReference type="GO" id="GO:0000270">
    <property type="term" value="P:peptidoglycan metabolic process"/>
    <property type="evidence" value="ECO:0007669"/>
    <property type="project" value="TreeGrafter"/>
</dbReference>
<evidence type="ECO:0000256" key="4">
    <source>
        <dbReference type="SAM" id="Phobius"/>
    </source>
</evidence>
<feature type="region of interest" description="Disordered" evidence="3">
    <location>
        <begin position="1"/>
        <end position="64"/>
    </location>
</feature>
<name>A0A6F8YHV6_9ACTN</name>
<feature type="transmembrane region" description="Helical" evidence="4">
    <location>
        <begin position="70"/>
        <end position="90"/>
    </location>
</feature>
<dbReference type="EMBL" id="AP022871">
    <property type="protein sequence ID" value="BCB85670.1"/>
    <property type="molecule type" value="Genomic_DNA"/>
</dbReference>
<keyword evidence="2" id="KW-0378">Hydrolase</keyword>
<dbReference type="InterPro" id="IPR012338">
    <property type="entry name" value="Beta-lactam/transpept-like"/>
</dbReference>
<dbReference type="InterPro" id="IPR000667">
    <property type="entry name" value="Peptidase_S13"/>
</dbReference>
<dbReference type="AlphaFoldDB" id="A0A6F8YHV6"/>
<evidence type="ECO:0000256" key="3">
    <source>
        <dbReference type="SAM" id="MobiDB-lite"/>
    </source>
</evidence>
<feature type="compositionally biased region" description="Low complexity" evidence="3">
    <location>
        <begin position="336"/>
        <end position="367"/>
    </location>
</feature>
<dbReference type="Gene3D" id="3.50.80.20">
    <property type="entry name" value="D-Ala-D-Ala carboxypeptidase C, peptidase S13"/>
    <property type="match status" value="1"/>
</dbReference>
<dbReference type="Pfam" id="PF02113">
    <property type="entry name" value="Peptidase_S13"/>
    <property type="match status" value="2"/>
</dbReference>
<feature type="compositionally biased region" description="Pro residues" evidence="3">
    <location>
        <begin position="45"/>
        <end position="62"/>
    </location>
</feature>
<dbReference type="Proteomes" id="UP000503011">
    <property type="component" value="Chromosome"/>
</dbReference>
<dbReference type="NCBIfam" id="TIGR00666">
    <property type="entry name" value="PBP4"/>
    <property type="match status" value="1"/>
</dbReference>